<evidence type="ECO:0000313" key="5">
    <source>
        <dbReference type="Proteomes" id="UP000037962"/>
    </source>
</evidence>
<evidence type="ECO:0008006" key="7">
    <source>
        <dbReference type="Google" id="ProtNLM"/>
    </source>
</evidence>
<dbReference type="Gene3D" id="3.30.1310.10">
    <property type="entry name" value="Nucleoid-associated protein YbaB-like domain"/>
    <property type="match status" value="1"/>
</dbReference>
<comment type="caution">
    <text evidence="3">The sequence shown here is derived from an EMBL/GenBank/DDBJ whole genome shotgun (WGS) entry which is preliminary data.</text>
</comment>
<evidence type="ECO:0000313" key="2">
    <source>
        <dbReference type="EMBL" id="KPG35770.1"/>
    </source>
</evidence>
<evidence type="ECO:0000313" key="3">
    <source>
        <dbReference type="EMBL" id="OAT66584.1"/>
    </source>
</evidence>
<accession>A0A0N1CN59</accession>
<dbReference type="EMBL" id="LJFO01000002">
    <property type="protein sequence ID" value="KPG16405.1"/>
    <property type="molecule type" value="Genomic_DNA"/>
</dbReference>
<dbReference type="OrthoDB" id="4762213at2"/>
<dbReference type="Proteomes" id="UP000037962">
    <property type="component" value="Unassembled WGS sequence"/>
</dbReference>
<dbReference type="Proteomes" id="UP000037843">
    <property type="component" value="Unassembled WGS sequence"/>
</dbReference>
<proteinExistence type="predicted"/>
<gene>
    <name evidence="1" type="ORF">AN908_05475</name>
    <name evidence="2" type="ORF">AN912_06885</name>
    <name evidence="3" type="ORF">AWB85_17955</name>
</gene>
<dbReference type="AlphaFoldDB" id="A0A0N1CN59"/>
<reference evidence="3 6" key="2">
    <citation type="submission" date="2016-01" db="EMBL/GenBank/DDBJ databases">
        <title>Mycobacterium immunogenum strain CD11_6 genome sequencing and assembly.</title>
        <authorList>
            <person name="Kaur G."/>
            <person name="Nair G.R."/>
            <person name="Mayilraj S."/>
        </authorList>
    </citation>
    <scope>NUCLEOTIDE SEQUENCE [LARGE SCALE GENOMIC DNA]</scope>
    <source>
        <strain evidence="3 6">CD11-6</strain>
    </source>
</reference>
<protein>
    <recommendedName>
        <fullName evidence="7">Nucleoid-associated protein YbaB</fullName>
    </recommendedName>
</protein>
<dbReference type="RefSeq" id="WP_043075589.1">
    <property type="nucleotide sequence ID" value="NZ_CP011530.1"/>
</dbReference>
<keyword evidence="5" id="KW-1185">Reference proteome</keyword>
<dbReference type="EMBL" id="LJFS01000006">
    <property type="protein sequence ID" value="KPG35770.1"/>
    <property type="molecule type" value="Genomic_DNA"/>
</dbReference>
<evidence type="ECO:0000313" key="6">
    <source>
        <dbReference type="Proteomes" id="UP000186919"/>
    </source>
</evidence>
<dbReference type="EMBL" id="LQYE01000032">
    <property type="protein sequence ID" value="OAT66584.1"/>
    <property type="molecule type" value="Genomic_DNA"/>
</dbReference>
<evidence type="ECO:0000313" key="4">
    <source>
        <dbReference type="Proteomes" id="UP000037843"/>
    </source>
</evidence>
<reference evidence="4 5" key="1">
    <citation type="submission" date="2015-09" db="EMBL/GenBank/DDBJ databases">
        <title>Genome Sequences of Mycobacterium immunogenum Isolates, Recuperated from a Chloraminated Drinking Water Distribution System Simulator Subjected to Episodes of Nitrification.</title>
        <authorList>
            <person name="Gomez-Alvarez V."/>
            <person name="Revetta R.P."/>
        </authorList>
    </citation>
    <scope>NUCLEOTIDE SEQUENCE [LARGE SCALE GENOMIC DNA]</scope>
    <source>
        <strain evidence="1 4">H008</strain>
        <strain evidence="2 5">H076</strain>
    </source>
</reference>
<dbReference type="GeneID" id="45765168"/>
<sequence length="128" mass="13716">MSECRGDPRQWIREYQDRLEVLGQRAQYVQQTVGLVRGHAKDDVGVAVTVGSGGRIEALDLDESTLSMDARDLSAIITRTIAAAQVNAASQIHSTLHDLTGDGPAMDYVKGYLDGGHLGEGDHLGPDS</sequence>
<dbReference type="InterPro" id="IPR036894">
    <property type="entry name" value="YbaB-like_sf"/>
</dbReference>
<dbReference type="KEGG" id="miz:BAB75_14970"/>
<name>A0A0N1CN59_9MYCO</name>
<dbReference type="Proteomes" id="UP000186919">
    <property type="component" value="Unassembled WGS sequence"/>
</dbReference>
<dbReference type="STRING" id="83262.BAB75_14970"/>
<dbReference type="PATRIC" id="fig|83262.10.peg.123"/>
<organism evidence="3 6">
    <name type="scientific">Mycobacteroides immunogenum</name>
    <dbReference type="NCBI Taxonomy" id="83262"/>
    <lineage>
        <taxon>Bacteria</taxon>
        <taxon>Bacillati</taxon>
        <taxon>Actinomycetota</taxon>
        <taxon>Actinomycetes</taxon>
        <taxon>Mycobacteriales</taxon>
        <taxon>Mycobacteriaceae</taxon>
        <taxon>Mycobacteroides</taxon>
    </lineage>
</organism>
<evidence type="ECO:0000313" key="1">
    <source>
        <dbReference type="EMBL" id="KPG16405.1"/>
    </source>
</evidence>